<dbReference type="RefSeq" id="WP_009148698.1">
    <property type="nucleotide sequence ID" value="NZ_CP121471.1"/>
</dbReference>
<evidence type="ECO:0000256" key="7">
    <source>
        <dbReference type="ARBA" id="ARBA00023204"/>
    </source>
</evidence>
<dbReference type="CDD" id="cd07434">
    <property type="entry name" value="PHP_PolIIIA_DnaE2"/>
    <property type="match status" value="1"/>
</dbReference>
<evidence type="ECO:0000256" key="5">
    <source>
        <dbReference type="ARBA" id="ARBA00022763"/>
    </source>
</evidence>
<dbReference type="Proteomes" id="UP000002964">
    <property type="component" value="Unassembled WGS sequence"/>
</dbReference>
<dbReference type="Pfam" id="PF02811">
    <property type="entry name" value="PHP"/>
    <property type="match status" value="1"/>
</dbReference>
<dbReference type="GO" id="GO:0003887">
    <property type="term" value="F:DNA-directed DNA polymerase activity"/>
    <property type="evidence" value="ECO:0007669"/>
    <property type="project" value="UniProtKB-UniRule"/>
</dbReference>
<keyword evidence="4 9" id="KW-0235">DNA replication</keyword>
<dbReference type="eggNOG" id="COG0587">
    <property type="taxonomic scope" value="Bacteria"/>
</dbReference>
<sequence length="1048" mass="115181">MSATTAKTCSDHPGLDYAELCCQSHFSFLSAASSPEELVVTASALGYRALALTDACSLAGCVRAHVAARSRGMALIIGSLLELVDGPQLVVLATNLAGYRELSTLIARGRRQAPKGRYRLARADLEPSLTHCLAIWLPDAASSSATLAAGHGAWLRQQFPGRAWLGIALHRQGDDRARLAELLALAEGSQLPAVAVGEVLMHAPERAPLLDALTAIRHNSPIARLGTRLAANRERHLRPRERLARLYPPELLRETLVIAERCQFSLAELRYEYPQEVVPAGLTPIAHLRTLTAAGAGRRWPDGAPEKVQRILAHELELIDALDYAPFFLTVFDIVEFARARGILCQGRGSAANSAVCYCLSITEVDPSRMELLFERFISRERNEPPDIDVDFEHQRREEVIQYIYAKYGRDRAALAAEVICYRPKSALRDLGKALGLPADSIDRLAGQRHWWDGQALDEAELRAHGLDPDSRPVRWLKRLLPELIGTPRHLSQHVGGFVISRGPLAELVPIENAAMPGRTVIQWDKDDIDALGLLKVDCLALGMLSAIRRALDLISDFRGRRLTMADVPPEDPAVYQMIGRAETTGVFQIESRAQMAMLPRIKPACFYDLVIQIAIVRPGPIQGDMVHPYLRRRAGLEPVSYPSEEVRSVLGRTLGVPIFQEQVIKIAMVAAGFDAGEADRLRRSMAAWKKRGGLGHIRQRLLDGMRARGYAPAFAEQLYRQILGFGEYGFPESHAASFALLVYVSAWLKCQEPAAFFAALLNSQPMGFYAPAQLVRAAKGQGVEVRPADVRHSDWDCTLEADARGAPALRLGLRLVKGLGRGGGERLIAARELGGYSSVAELASRARLDRRDLNALAAADCLRGLAADRHQAAWQVSGYQVPLPLFQQVEEAGSADPCPTLAAPSEGENIVADYASLGLSLRRHPLALLRPRLNQKRLLSAAEADQAINGLCIETAGLVINRQRPASANEVTFVTLEDETGFVNLIVWRQIAECYRQPLLNASLLRVHAQVQRQSGVTHLIARTLHDETTLLNTLVGRLQYQSRDFH</sequence>
<evidence type="ECO:0000256" key="9">
    <source>
        <dbReference type="HAMAP-Rule" id="MF_01902"/>
    </source>
</evidence>
<dbReference type="Pfam" id="PF17657">
    <property type="entry name" value="DNA_pol3_finger"/>
    <property type="match status" value="1"/>
</dbReference>
<comment type="catalytic activity">
    <reaction evidence="8 9">
        <text>DNA(n) + a 2'-deoxyribonucleoside 5'-triphosphate = DNA(n+1) + diphosphate</text>
        <dbReference type="Rhea" id="RHEA:22508"/>
        <dbReference type="Rhea" id="RHEA-COMP:17339"/>
        <dbReference type="Rhea" id="RHEA-COMP:17340"/>
        <dbReference type="ChEBI" id="CHEBI:33019"/>
        <dbReference type="ChEBI" id="CHEBI:61560"/>
        <dbReference type="ChEBI" id="CHEBI:173112"/>
        <dbReference type="EC" id="2.7.7.7"/>
    </reaction>
</comment>
<dbReference type="NCBIfam" id="TIGR00594">
    <property type="entry name" value="polc"/>
    <property type="match status" value="1"/>
</dbReference>
<dbReference type="Gene3D" id="3.20.20.140">
    <property type="entry name" value="Metal-dependent hydrolases"/>
    <property type="match status" value="1"/>
</dbReference>
<accession>H8YZI7</accession>
<reference evidence="12" key="1">
    <citation type="submission" date="2011-06" db="EMBL/GenBank/DDBJ databases">
        <authorList>
            <consortium name="US DOE Joint Genome Institute (JGI-PGF)"/>
            <person name="Lucas S."/>
            <person name="Han J."/>
            <person name="Lapidus A."/>
            <person name="Cheng J.-F."/>
            <person name="Goodwin L."/>
            <person name="Pitluck S."/>
            <person name="Peters L."/>
            <person name="Land M.L."/>
            <person name="Hauser L."/>
            <person name="Vogl K."/>
            <person name="Liu Z."/>
            <person name="Overmann J."/>
            <person name="Frigaard N.-U."/>
            <person name="Bryant D.A."/>
            <person name="Woyke T.J."/>
        </authorList>
    </citation>
    <scope>NUCLEOTIDE SEQUENCE [LARGE SCALE GENOMIC DNA]</scope>
    <source>
        <strain evidence="12">970</strain>
    </source>
</reference>
<organism evidence="11 12">
    <name type="scientific">Thiorhodovibrio frisius</name>
    <dbReference type="NCBI Taxonomy" id="631362"/>
    <lineage>
        <taxon>Bacteria</taxon>
        <taxon>Pseudomonadati</taxon>
        <taxon>Pseudomonadota</taxon>
        <taxon>Gammaproteobacteria</taxon>
        <taxon>Chromatiales</taxon>
        <taxon>Chromatiaceae</taxon>
        <taxon>Thiorhodovibrio</taxon>
    </lineage>
</organism>
<evidence type="ECO:0000256" key="4">
    <source>
        <dbReference type="ARBA" id="ARBA00022705"/>
    </source>
</evidence>
<comment type="similarity">
    <text evidence="9">Belongs to the DNA polymerase type-C family. DnaE2 subfamily.</text>
</comment>
<dbReference type="PANTHER" id="PTHR32294:SF4">
    <property type="entry name" value="ERROR-PRONE DNA POLYMERASE"/>
    <property type="match status" value="1"/>
</dbReference>
<evidence type="ECO:0000256" key="1">
    <source>
        <dbReference type="ARBA" id="ARBA00022490"/>
    </source>
</evidence>
<keyword evidence="7 9" id="KW-0234">DNA repair</keyword>
<dbReference type="AlphaFoldDB" id="H8YZI7"/>
<reference evidence="11 12" key="2">
    <citation type="submission" date="2011-11" db="EMBL/GenBank/DDBJ databases">
        <authorList>
            <consortium name="US DOE Joint Genome Institute"/>
            <person name="Lucas S."/>
            <person name="Han J."/>
            <person name="Lapidus A."/>
            <person name="Cheng J.-F."/>
            <person name="Goodwin L."/>
            <person name="Pitluck S."/>
            <person name="Peters L."/>
            <person name="Ovchinnikova G."/>
            <person name="Zhang X."/>
            <person name="Detter J.C."/>
            <person name="Han C."/>
            <person name="Tapia R."/>
            <person name="Land M."/>
            <person name="Hauser L."/>
            <person name="Kyrpides N."/>
            <person name="Ivanova N."/>
            <person name="Pagani I."/>
            <person name="Vogl K."/>
            <person name="Liu Z."/>
            <person name="Overmann J."/>
            <person name="Frigaard N.-U."/>
            <person name="Bryant D."/>
            <person name="Woyke T."/>
        </authorList>
    </citation>
    <scope>NUCLEOTIDE SEQUENCE [LARGE SCALE GENOMIC DNA]</scope>
    <source>
        <strain evidence="11 12">970</strain>
    </source>
</reference>
<dbReference type="InterPro" id="IPR040982">
    <property type="entry name" value="DNA_pol3_finger"/>
</dbReference>
<protein>
    <recommendedName>
        <fullName evidence="9">Error-prone DNA polymerase</fullName>
        <ecNumber evidence="9">2.7.7.7</ecNumber>
    </recommendedName>
</protein>
<dbReference type="NCBIfam" id="NF004225">
    <property type="entry name" value="PRK05672.1"/>
    <property type="match status" value="1"/>
</dbReference>
<dbReference type="EC" id="2.7.7.7" evidence="9"/>
<dbReference type="InterPro" id="IPR004013">
    <property type="entry name" value="PHP_dom"/>
</dbReference>
<evidence type="ECO:0000313" key="11">
    <source>
        <dbReference type="EMBL" id="EIC22114.1"/>
    </source>
</evidence>
<gene>
    <name evidence="9" type="primary">dnaE2</name>
    <name evidence="11" type="ORF">Thi970DRAFT_02362</name>
</gene>
<evidence type="ECO:0000256" key="6">
    <source>
        <dbReference type="ARBA" id="ARBA00022932"/>
    </source>
</evidence>
<keyword evidence="5 9" id="KW-0227">DNA damage</keyword>
<dbReference type="InterPro" id="IPR011708">
    <property type="entry name" value="DNA_pol3_alpha_NTPase_dom"/>
</dbReference>
<comment type="function">
    <text evidence="9">DNA polymerase involved in damage-induced mutagenesis and translesion synthesis (TLS). It is not the major replicative DNA polymerase.</text>
</comment>
<dbReference type="PANTHER" id="PTHR32294">
    <property type="entry name" value="DNA POLYMERASE III SUBUNIT ALPHA"/>
    <property type="match status" value="1"/>
</dbReference>
<dbReference type="GO" id="GO:0006281">
    <property type="term" value="P:DNA repair"/>
    <property type="evidence" value="ECO:0007669"/>
    <property type="project" value="UniProtKB-UniRule"/>
</dbReference>
<evidence type="ECO:0000256" key="8">
    <source>
        <dbReference type="ARBA" id="ARBA00049244"/>
    </source>
</evidence>
<evidence type="ECO:0000313" key="12">
    <source>
        <dbReference type="Proteomes" id="UP000002964"/>
    </source>
</evidence>
<feature type="domain" description="Polymerase/histidinol phosphatase N-terminal" evidence="10">
    <location>
        <begin position="18"/>
        <end position="85"/>
    </location>
</feature>
<evidence type="ECO:0000256" key="2">
    <source>
        <dbReference type="ARBA" id="ARBA00022679"/>
    </source>
</evidence>
<dbReference type="GO" id="GO:0006260">
    <property type="term" value="P:DNA replication"/>
    <property type="evidence" value="ECO:0007669"/>
    <property type="project" value="UniProtKB-KW"/>
</dbReference>
<dbReference type="STRING" id="631362.Thi970DRAFT_02362"/>
<dbReference type="Pfam" id="PF07733">
    <property type="entry name" value="DNA_pol3_alpha"/>
    <property type="match status" value="1"/>
</dbReference>
<dbReference type="OrthoDB" id="9803237at2"/>
<evidence type="ECO:0000256" key="3">
    <source>
        <dbReference type="ARBA" id="ARBA00022695"/>
    </source>
</evidence>
<dbReference type="Gene3D" id="1.10.150.870">
    <property type="match status" value="1"/>
</dbReference>
<proteinExistence type="inferred from homology"/>
<name>H8YZI7_9GAMM</name>
<dbReference type="CDD" id="cd04485">
    <property type="entry name" value="DnaE_OBF"/>
    <property type="match status" value="1"/>
</dbReference>
<dbReference type="HOGENOM" id="CLU_001600_4_0_6"/>
<dbReference type="InterPro" id="IPR004805">
    <property type="entry name" value="DnaE2/DnaE/PolC"/>
</dbReference>
<dbReference type="GO" id="GO:0005737">
    <property type="term" value="C:cytoplasm"/>
    <property type="evidence" value="ECO:0007669"/>
    <property type="project" value="UniProtKB-SubCell"/>
</dbReference>
<evidence type="ECO:0000259" key="10">
    <source>
        <dbReference type="SMART" id="SM00481"/>
    </source>
</evidence>
<keyword evidence="6 9" id="KW-0239">DNA-directed DNA polymerase</keyword>
<dbReference type="EMBL" id="JH603169">
    <property type="protein sequence ID" value="EIC22114.1"/>
    <property type="molecule type" value="Genomic_DNA"/>
</dbReference>
<keyword evidence="3 9" id="KW-0548">Nucleotidyltransferase</keyword>
<dbReference type="SMART" id="SM00481">
    <property type="entry name" value="POLIIIAc"/>
    <property type="match status" value="1"/>
</dbReference>
<dbReference type="InterPro" id="IPR029460">
    <property type="entry name" value="DNAPol_HHH"/>
</dbReference>
<keyword evidence="1 9" id="KW-0963">Cytoplasm</keyword>
<comment type="subcellular location">
    <subcellularLocation>
        <location evidence="9">Cytoplasm</location>
    </subcellularLocation>
</comment>
<dbReference type="InterPro" id="IPR023073">
    <property type="entry name" value="DnaE2"/>
</dbReference>
<keyword evidence="2 9" id="KW-0808">Transferase</keyword>
<dbReference type="InterPro" id="IPR003141">
    <property type="entry name" value="Pol/His_phosphatase_N"/>
</dbReference>
<dbReference type="GO" id="GO:0008408">
    <property type="term" value="F:3'-5' exonuclease activity"/>
    <property type="evidence" value="ECO:0007669"/>
    <property type="project" value="InterPro"/>
</dbReference>
<dbReference type="HAMAP" id="MF_01902">
    <property type="entry name" value="DNApol_error_prone"/>
    <property type="match status" value="1"/>
</dbReference>
<dbReference type="Pfam" id="PF14579">
    <property type="entry name" value="HHH_6"/>
    <property type="match status" value="1"/>
</dbReference>
<keyword evidence="12" id="KW-1185">Reference proteome</keyword>